<sequence>MIPEGKRVWGGRASRAAVVATALLAAPVVLSGSAVGSTTAGGTLAVSRTSGIPGEALVVQVTSLPGPAARPVRLDRCVGYSGSTCSYWVTAMNGTTSNHAYAFSTRVHAMEHNRYRVYAAATSTDGARMTSSLQVDGLQQDASIALPKATTVGSTVSVTLGSGSGPVRPGREMSLQRRNPDGTWSWVAGPFVLDSTGTVTASLTLDAAGRQTYRAVARDWAPAGTNTFVGWFPSFPATVVVS</sequence>
<organism evidence="1 2">
    <name type="scientific">Nocardioides jiangxiensis</name>
    <dbReference type="NCBI Taxonomy" id="3064524"/>
    <lineage>
        <taxon>Bacteria</taxon>
        <taxon>Bacillati</taxon>
        <taxon>Actinomycetota</taxon>
        <taxon>Actinomycetes</taxon>
        <taxon>Propionibacteriales</taxon>
        <taxon>Nocardioidaceae</taxon>
        <taxon>Nocardioides</taxon>
    </lineage>
</organism>
<dbReference type="EMBL" id="JAUQTA010000002">
    <property type="protein sequence ID" value="MDO7869519.1"/>
    <property type="molecule type" value="Genomic_DNA"/>
</dbReference>
<dbReference type="RefSeq" id="WP_305028914.1">
    <property type="nucleotide sequence ID" value="NZ_JAUQTA010000002.1"/>
</dbReference>
<evidence type="ECO:0000313" key="1">
    <source>
        <dbReference type="EMBL" id="MDO7869519.1"/>
    </source>
</evidence>
<keyword evidence="2" id="KW-1185">Reference proteome</keyword>
<dbReference type="Proteomes" id="UP001233314">
    <property type="component" value="Unassembled WGS sequence"/>
</dbReference>
<gene>
    <name evidence="1" type="ORF">Q5722_14190</name>
</gene>
<name>A0ABT9B5D5_9ACTN</name>
<accession>A0ABT9B5D5</accession>
<comment type="caution">
    <text evidence="1">The sequence shown here is derived from an EMBL/GenBank/DDBJ whole genome shotgun (WGS) entry which is preliminary data.</text>
</comment>
<protein>
    <submittedName>
        <fullName evidence="1">Uncharacterized protein</fullName>
    </submittedName>
</protein>
<reference evidence="1 2" key="1">
    <citation type="submission" date="2023-07" db="EMBL/GenBank/DDBJ databases">
        <title>Nocardioides sp. nov WY-20 isolated from soil.</title>
        <authorList>
            <person name="Liu B."/>
            <person name="Wan Y."/>
        </authorList>
    </citation>
    <scope>NUCLEOTIDE SEQUENCE [LARGE SCALE GENOMIC DNA]</scope>
    <source>
        <strain evidence="1 2">WY-20</strain>
    </source>
</reference>
<proteinExistence type="predicted"/>
<evidence type="ECO:0000313" key="2">
    <source>
        <dbReference type="Proteomes" id="UP001233314"/>
    </source>
</evidence>